<name>A0A9D4K3Q1_DREPO</name>
<dbReference type="AlphaFoldDB" id="A0A9D4K3Q1"/>
<proteinExistence type="predicted"/>
<reference evidence="1" key="1">
    <citation type="journal article" date="2019" name="bioRxiv">
        <title>The Genome of the Zebra Mussel, Dreissena polymorpha: A Resource for Invasive Species Research.</title>
        <authorList>
            <person name="McCartney M.A."/>
            <person name="Auch B."/>
            <person name="Kono T."/>
            <person name="Mallez S."/>
            <person name="Zhang Y."/>
            <person name="Obille A."/>
            <person name="Becker A."/>
            <person name="Abrahante J.E."/>
            <person name="Garbe J."/>
            <person name="Badalamenti J.P."/>
            <person name="Herman A."/>
            <person name="Mangelson H."/>
            <person name="Liachko I."/>
            <person name="Sullivan S."/>
            <person name="Sone E.D."/>
            <person name="Koren S."/>
            <person name="Silverstein K.A.T."/>
            <person name="Beckman K.B."/>
            <person name="Gohl D.M."/>
        </authorList>
    </citation>
    <scope>NUCLEOTIDE SEQUENCE</scope>
    <source>
        <strain evidence="1">Duluth1</strain>
        <tissue evidence="1">Whole animal</tissue>
    </source>
</reference>
<dbReference type="EMBL" id="JAIWYP010000004">
    <property type="protein sequence ID" value="KAH3832428.1"/>
    <property type="molecule type" value="Genomic_DNA"/>
</dbReference>
<organism evidence="1 2">
    <name type="scientific">Dreissena polymorpha</name>
    <name type="common">Zebra mussel</name>
    <name type="synonym">Mytilus polymorpha</name>
    <dbReference type="NCBI Taxonomy" id="45954"/>
    <lineage>
        <taxon>Eukaryota</taxon>
        <taxon>Metazoa</taxon>
        <taxon>Spiralia</taxon>
        <taxon>Lophotrochozoa</taxon>
        <taxon>Mollusca</taxon>
        <taxon>Bivalvia</taxon>
        <taxon>Autobranchia</taxon>
        <taxon>Heteroconchia</taxon>
        <taxon>Euheterodonta</taxon>
        <taxon>Imparidentia</taxon>
        <taxon>Neoheterodontei</taxon>
        <taxon>Myida</taxon>
        <taxon>Dreissenoidea</taxon>
        <taxon>Dreissenidae</taxon>
        <taxon>Dreissena</taxon>
    </lineage>
</organism>
<evidence type="ECO:0000313" key="1">
    <source>
        <dbReference type="EMBL" id="KAH3832428.1"/>
    </source>
</evidence>
<dbReference type="Proteomes" id="UP000828390">
    <property type="component" value="Unassembled WGS sequence"/>
</dbReference>
<protein>
    <submittedName>
        <fullName evidence="1">Uncharacterized protein</fullName>
    </submittedName>
</protein>
<gene>
    <name evidence="1" type="ORF">DPMN_105715</name>
</gene>
<evidence type="ECO:0000313" key="2">
    <source>
        <dbReference type="Proteomes" id="UP000828390"/>
    </source>
</evidence>
<reference evidence="1" key="2">
    <citation type="submission" date="2020-11" db="EMBL/GenBank/DDBJ databases">
        <authorList>
            <person name="McCartney M.A."/>
            <person name="Auch B."/>
            <person name="Kono T."/>
            <person name="Mallez S."/>
            <person name="Becker A."/>
            <person name="Gohl D.M."/>
            <person name="Silverstein K.A.T."/>
            <person name="Koren S."/>
            <person name="Bechman K.B."/>
            <person name="Herman A."/>
            <person name="Abrahante J.E."/>
            <person name="Garbe J."/>
        </authorList>
    </citation>
    <scope>NUCLEOTIDE SEQUENCE</scope>
    <source>
        <strain evidence="1">Duluth1</strain>
        <tissue evidence="1">Whole animal</tissue>
    </source>
</reference>
<comment type="caution">
    <text evidence="1">The sequence shown here is derived from an EMBL/GenBank/DDBJ whole genome shotgun (WGS) entry which is preliminary data.</text>
</comment>
<accession>A0A9D4K3Q1</accession>
<sequence>MGAQFKRQYDCKGRISRFLHHHETLEQKSRIKSTVRSDLNSQAIPKSFGSVFSRECISKDRLS</sequence>
<keyword evidence="2" id="KW-1185">Reference proteome</keyword>